<dbReference type="PANTHER" id="PTHR33112:SF16">
    <property type="entry name" value="HETEROKARYON INCOMPATIBILITY DOMAIN-CONTAINING PROTEIN"/>
    <property type="match status" value="1"/>
</dbReference>
<dbReference type="PANTHER" id="PTHR33112">
    <property type="entry name" value="DOMAIN PROTEIN, PUTATIVE-RELATED"/>
    <property type="match status" value="1"/>
</dbReference>
<reference evidence="1 2" key="1">
    <citation type="submission" date="2018-06" db="EMBL/GenBank/DDBJ databases">
        <title>Complete Genomes of Monosporascus.</title>
        <authorList>
            <person name="Robinson A.J."/>
            <person name="Natvig D.O."/>
        </authorList>
    </citation>
    <scope>NUCLEOTIDE SEQUENCE [LARGE SCALE GENOMIC DNA]</scope>
    <source>
        <strain evidence="1 2">CBS 110550</strain>
    </source>
</reference>
<evidence type="ECO:0008006" key="3">
    <source>
        <dbReference type="Google" id="ProtNLM"/>
    </source>
</evidence>
<protein>
    <recommendedName>
        <fullName evidence="3">Heterokaryon incompatibility domain-containing protein</fullName>
    </recommendedName>
</protein>
<comment type="caution">
    <text evidence="1">The sequence shown here is derived from an EMBL/GenBank/DDBJ whole genome shotgun (WGS) entry which is preliminary data.</text>
</comment>
<evidence type="ECO:0000313" key="1">
    <source>
        <dbReference type="EMBL" id="RYP08588.1"/>
    </source>
</evidence>
<dbReference type="AlphaFoldDB" id="A0A4Q4TPI2"/>
<gene>
    <name evidence="1" type="ORF">DL764_001823</name>
</gene>
<proteinExistence type="predicted"/>
<name>A0A4Q4TPI2_9PEZI</name>
<keyword evidence="2" id="KW-1185">Reference proteome</keyword>
<accession>A0A4Q4TPI2</accession>
<dbReference type="STRING" id="155417.A0A4Q4TPI2"/>
<evidence type="ECO:0000313" key="2">
    <source>
        <dbReference type="Proteomes" id="UP000293360"/>
    </source>
</evidence>
<dbReference type="OrthoDB" id="2958217at2759"/>
<dbReference type="EMBL" id="QJNU01000058">
    <property type="protein sequence ID" value="RYP08588.1"/>
    <property type="molecule type" value="Genomic_DNA"/>
</dbReference>
<sequence>MDVGVTLRSRVILPQLTTCKFQETHFATRSLVFIDGKVNFNCQAVSDWQEHLFETESEIKGEQAGSRGPFQGDDIGEFEGLIQDFSGRVLSYNTDVYSAFSGVARQLSVRMDTNLVHGLPARYFDWFLLWGPLDDQTESTQRKLGVEGTRPSTYSEDILSQDPGSGFLQFWTVSISLRLAESTSNEDDVGPKHNRRRLGIFGRNGQELGTISVHSWWLEKNAIPQVREFILLCEGRDKRAEHGRIDDDEGWRYMVMLIEWHGEYAERVAIGSIGKEALKEDLGDGIRWKKIVLG</sequence>
<dbReference type="Proteomes" id="UP000293360">
    <property type="component" value="Unassembled WGS sequence"/>
</dbReference>
<organism evidence="1 2">
    <name type="scientific">Monosporascus ibericus</name>
    <dbReference type="NCBI Taxonomy" id="155417"/>
    <lineage>
        <taxon>Eukaryota</taxon>
        <taxon>Fungi</taxon>
        <taxon>Dikarya</taxon>
        <taxon>Ascomycota</taxon>
        <taxon>Pezizomycotina</taxon>
        <taxon>Sordariomycetes</taxon>
        <taxon>Xylariomycetidae</taxon>
        <taxon>Xylariales</taxon>
        <taxon>Xylariales incertae sedis</taxon>
        <taxon>Monosporascus</taxon>
    </lineage>
</organism>